<protein>
    <submittedName>
        <fullName evidence="1">Uncharacterized protein</fullName>
    </submittedName>
</protein>
<dbReference type="AlphaFoldDB" id="A4ZZ33"/>
<organism evidence="1">
    <name type="scientific">Borrelia lonestari</name>
    <dbReference type="NCBI Taxonomy" id="38876"/>
    <lineage>
        <taxon>Bacteria</taxon>
        <taxon>Pseudomonadati</taxon>
        <taxon>Spirochaetota</taxon>
        <taxon>Spirochaetia</taxon>
        <taxon>Spirochaetales</taxon>
        <taxon>Borreliaceae</taxon>
        <taxon>Borrelia</taxon>
    </lineage>
</organism>
<sequence length="63" mass="7670">MERDIKLLNEMGLLKSKIIRFGEYKGSKSHYKQNMKLAYLHKDIILEYLIHLLKENLSEKNYW</sequence>
<accession>A4ZZ33</accession>
<dbReference type="EMBL" id="EF507529">
    <property type="protein sequence ID" value="ABP88195.1"/>
    <property type="molecule type" value="Genomic_DNA"/>
</dbReference>
<name>A4ZZ33_9SPIR</name>
<evidence type="ECO:0000313" key="1">
    <source>
        <dbReference type="EMBL" id="ABP88195.1"/>
    </source>
</evidence>
<proteinExistence type="predicted"/>
<reference evidence="1" key="1">
    <citation type="submission" date="2007-03" db="EMBL/GenBank/DDBJ databases">
        <title>Genetic Characterization of Borrelia lonestari strain LS-1.</title>
        <authorList>
            <person name="Williamson P.C."/>
            <person name="Billingsley P.M."/>
            <person name="Little S.E."/>
        </authorList>
    </citation>
    <scope>NUCLEOTIDE SEQUENCE</scope>
    <source>
        <strain evidence="1">LS-1</strain>
    </source>
</reference>